<reference evidence="1" key="2">
    <citation type="journal article" date="2015" name="Data Brief">
        <title>Shoot transcriptome of the giant reed, Arundo donax.</title>
        <authorList>
            <person name="Barrero R.A."/>
            <person name="Guerrero F.D."/>
            <person name="Moolhuijzen P."/>
            <person name="Goolsby J.A."/>
            <person name="Tidwell J."/>
            <person name="Bellgard S.E."/>
            <person name="Bellgard M.I."/>
        </authorList>
    </citation>
    <scope>NUCLEOTIDE SEQUENCE</scope>
    <source>
        <tissue evidence="1">Shoot tissue taken approximately 20 cm above the soil surface</tissue>
    </source>
</reference>
<organism evidence="1">
    <name type="scientific">Arundo donax</name>
    <name type="common">Giant reed</name>
    <name type="synonym">Donax arundinaceus</name>
    <dbReference type="NCBI Taxonomy" id="35708"/>
    <lineage>
        <taxon>Eukaryota</taxon>
        <taxon>Viridiplantae</taxon>
        <taxon>Streptophyta</taxon>
        <taxon>Embryophyta</taxon>
        <taxon>Tracheophyta</taxon>
        <taxon>Spermatophyta</taxon>
        <taxon>Magnoliopsida</taxon>
        <taxon>Liliopsida</taxon>
        <taxon>Poales</taxon>
        <taxon>Poaceae</taxon>
        <taxon>PACMAD clade</taxon>
        <taxon>Arundinoideae</taxon>
        <taxon>Arundineae</taxon>
        <taxon>Arundo</taxon>
    </lineage>
</organism>
<proteinExistence type="predicted"/>
<dbReference type="EMBL" id="GBRH01234653">
    <property type="protein sequence ID" value="JAD63242.1"/>
    <property type="molecule type" value="Transcribed_RNA"/>
</dbReference>
<accession>A0A0A9BVE4</accession>
<protein>
    <submittedName>
        <fullName evidence="1">Uncharacterized protein</fullName>
    </submittedName>
</protein>
<evidence type="ECO:0000313" key="1">
    <source>
        <dbReference type="EMBL" id="JAD63242.1"/>
    </source>
</evidence>
<name>A0A0A9BVE4_ARUDO</name>
<sequence length="14" mass="1498">MSMDQQTSLTAVVS</sequence>
<reference evidence="1" key="1">
    <citation type="submission" date="2014-09" db="EMBL/GenBank/DDBJ databases">
        <authorList>
            <person name="Magalhaes I.L.F."/>
            <person name="Oliveira U."/>
            <person name="Santos F.R."/>
            <person name="Vidigal T.H.D.A."/>
            <person name="Brescovit A.D."/>
            <person name="Santos A.J."/>
        </authorList>
    </citation>
    <scope>NUCLEOTIDE SEQUENCE</scope>
    <source>
        <tissue evidence="1">Shoot tissue taken approximately 20 cm above the soil surface</tissue>
    </source>
</reference>